<evidence type="ECO:0000256" key="8">
    <source>
        <dbReference type="HAMAP-Rule" id="MF_00387"/>
    </source>
</evidence>
<keyword evidence="4 8" id="KW-0808">Transferase</keyword>
<keyword evidence="6 8" id="KW-0443">Lipid metabolism</keyword>
<evidence type="ECO:0000256" key="4">
    <source>
        <dbReference type="ARBA" id="ARBA00022679"/>
    </source>
</evidence>
<dbReference type="InterPro" id="IPR037157">
    <property type="entry name" value="Acetyltransf_C_sf"/>
</dbReference>
<dbReference type="SUPFAM" id="SSF51161">
    <property type="entry name" value="Trimeric LpxA-like enzymes"/>
    <property type="match status" value="1"/>
</dbReference>
<gene>
    <name evidence="8 10" type="primary">lpxA</name>
    <name evidence="10" type="ORF">GCM10017083_16290</name>
</gene>
<comment type="subunit">
    <text evidence="8">Homotrimer.</text>
</comment>
<organism evidence="10 11">
    <name type="scientific">Thalassobaculum fulvum</name>
    <dbReference type="NCBI Taxonomy" id="1633335"/>
    <lineage>
        <taxon>Bacteria</taxon>
        <taxon>Pseudomonadati</taxon>
        <taxon>Pseudomonadota</taxon>
        <taxon>Alphaproteobacteria</taxon>
        <taxon>Rhodospirillales</taxon>
        <taxon>Thalassobaculaceae</taxon>
        <taxon>Thalassobaculum</taxon>
    </lineage>
</organism>
<dbReference type="EC" id="2.3.1.129" evidence="8"/>
<comment type="function">
    <text evidence="8">Involved in the biosynthesis of lipid A, a phosphorylated glycolipid that anchors the lipopolysaccharide to the outer membrane of the cell.</text>
</comment>
<dbReference type="AlphaFoldDB" id="A0A918XRF0"/>
<dbReference type="InterPro" id="IPR001451">
    <property type="entry name" value="Hexapep"/>
</dbReference>
<comment type="caution">
    <text evidence="10">The sequence shown here is derived from an EMBL/GenBank/DDBJ whole genome shotgun (WGS) entry which is preliminary data.</text>
</comment>
<evidence type="ECO:0000256" key="7">
    <source>
        <dbReference type="ARBA" id="ARBA00023315"/>
    </source>
</evidence>
<reference evidence="10" key="1">
    <citation type="journal article" date="2014" name="Int. J. Syst. Evol. Microbiol.">
        <title>Complete genome sequence of Corynebacterium casei LMG S-19264T (=DSM 44701T), isolated from a smear-ripened cheese.</title>
        <authorList>
            <consortium name="US DOE Joint Genome Institute (JGI-PGF)"/>
            <person name="Walter F."/>
            <person name="Albersmeier A."/>
            <person name="Kalinowski J."/>
            <person name="Ruckert C."/>
        </authorList>
    </citation>
    <scope>NUCLEOTIDE SEQUENCE</scope>
    <source>
        <strain evidence="10">KCTC 42651</strain>
    </source>
</reference>
<dbReference type="PROSITE" id="PS00101">
    <property type="entry name" value="HEXAPEP_TRANSFERASES"/>
    <property type="match status" value="1"/>
</dbReference>
<dbReference type="InterPro" id="IPR011004">
    <property type="entry name" value="Trimer_LpxA-like_sf"/>
</dbReference>
<evidence type="ECO:0000256" key="5">
    <source>
        <dbReference type="ARBA" id="ARBA00022737"/>
    </source>
</evidence>
<evidence type="ECO:0000256" key="3">
    <source>
        <dbReference type="ARBA" id="ARBA00022556"/>
    </source>
</evidence>
<evidence type="ECO:0000256" key="2">
    <source>
        <dbReference type="ARBA" id="ARBA00022516"/>
    </source>
</evidence>
<dbReference type="InterPro" id="IPR029098">
    <property type="entry name" value="Acetyltransf_C"/>
</dbReference>
<dbReference type="GO" id="GO:0009245">
    <property type="term" value="P:lipid A biosynthetic process"/>
    <property type="evidence" value="ECO:0007669"/>
    <property type="project" value="UniProtKB-UniRule"/>
</dbReference>
<evidence type="ECO:0000259" key="9">
    <source>
        <dbReference type="Pfam" id="PF13720"/>
    </source>
</evidence>
<keyword evidence="7 8" id="KW-0012">Acyltransferase</keyword>
<dbReference type="PIRSF" id="PIRSF000456">
    <property type="entry name" value="UDP-GlcNAc_acltr"/>
    <property type="match status" value="1"/>
</dbReference>
<dbReference type="InterPro" id="IPR010137">
    <property type="entry name" value="Lipid_A_LpxA"/>
</dbReference>
<reference evidence="10" key="2">
    <citation type="submission" date="2020-09" db="EMBL/GenBank/DDBJ databases">
        <authorList>
            <person name="Sun Q."/>
            <person name="Kim S."/>
        </authorList>
    </citation>
    <scope>NUCLEOTIDE SEQUENCE</scope>
    <source>
        <strain evidence="10">KCTC 42651</strain>
    </source>
</reference>
<evidence type="ECO:0000256" key="1">
    <source>
        <dbReference type="ARBA" id="ARBA00022490"/>
    </source>
</evidence>
<accession>A0A918XRF0</accession>
<feature type="domain" description="UDP N-acetylglucosamine O-acyltransferase C-terminal" evidence="9">
    <location>
        <begin position="177"/>
        <end position="259"/>
    </location>
</feature>
<dbReference type="RefSeq" id="WP_189988443.1">
    <property type="nucleotide sequence ID" value="NZ_BMZS01000003.1"/>
</dbReference>
<evidence type="ECO:0000313" key="10">
    <source>
        <dbReference type="EMBL" id="GHD46780.1"/>
    </source>
</evidence>
<protein>
    <recommendedName>
        <fullName evidence="8">Acyl-[acyl-carrier-protein]--UDP-N-acetylglucosamine O-acyltransferase</fullName>
        <shortName evidence="8">UDP-N-acetylglucosamine acyltransferase</shortName>
        <ecNumber evidence="8">2.3.1.129</ecNumber>
    </recommendedName>
</protein>
<dbReference type="PANTHER" id="PTHR43480:SF1">
    <property type="entry name" value="ACYL-[ACYL-CARRIER-PROTEIN]--UDP-N-ACETYLGLUCOSAMINE O-ACYLTRANSFERASE, MITOCHONDRIAL-RELATED"/>
    <property type="match status" value="1"/>
</dbReference>
<dbReference type="Gene3D" id="2.160.10.10">
    <property type="entry name" value="Hexapeptide repeat proteins"/>
    <property type="match status" value="1"/>
</dbReference>
<name>A0A918XRF0_9PROT</name>
<dbReference type="InterPro" id="IPR018357">
    <property type="entry name" value="Hexapep_transf_CS"/>
</dbReference>
<evidence type="ECO:0000256" key="6">
    <source>
        <dbReference type="ARBA" id="ARBA00023098"/>
    </source>
</evidence>
<dbReference type="Proteomes" id="UP000630353">
    <property type="component" value="Unassembled WGS sequence"/>
</dbReference>
<dbReference type="PANTHER" id="PTHR43480">
    <property type="entry name" value="ACYL-[ACYL-CARRIER-PROTEIN]--UDP-N-ACETYLGLUCOSAMINE O-ACYLTRANSFERASE"/>
    <property type="match status" value="1"/>
</dbReference>
<dbReference type="EMBL" id="BMZS01000003">
    <property type="protein sequence ID" value="GHD46780.1"/>
    <property type="molecule type" value="Genomic_DNA"/>
</dbReference>
<dbReference type="CDD" id="cd03351">
    <property type="entry name" value="LbH_UDP-GlcNAc_AT"/>
    <property type="match status" value="1"/>
</dbReference>
<keyword evidence="11" id="KW-1185">Reference proteome</keyword>
<evidence type="ECO:0000313" key="11">
    <source>
        <dbReference type="Proteomes" id="UP000630353"/>
    </source>
</evidence>
<dbReference type="NCBIfam" id="TIGR01852">
    <property type="entry name" value="lipid_A_lpxA"/>
    <property type="match status" value="1"/>
</dbReference>
<dbReference type="Gene3D" id="1.20.1180.10">
    <property type="entry name" value="Udp N-acetylglucosamine O-acyltransferase, C-terminal domain"/>
    <property type="match status" value="1"/>
</dbReference>
<dbReference type="Pfam" id="PF00132">
    <property type="entry name" value="Hexapep"/>
    <property type="match status" value="2"/>
</dbReference>
<dbReference type="GO" id="GO:0005737">
    <property type="term" value="C:cytoplasm"/>
    <property type="evidence" value="ECO:0007669"/>
    <property type="project" value="UniProtKB-SubCell"/>
</dbReference>
<comment type="subcellular location">
    <subcellularLocation>
        <location evidence="8">Cytoplasm</location>
    </subcellularLocation>
</comment>
<comment type="similarity">
    <text evidence="8">Belongs to the transferase hexapeptide repeat family. LpxA subfamily.</text>
</comment>
<sequence>MAREIHPTAVVEAGAELGEDVRIGPYTVIGPQVTLSDGCVVHSHVVIGGRTGIGARTEIFPFASIGLRPQDLKYRGEPSELVIGSDTVIREHATLNPGTEGGGLLTRVGDRCLLMVGSHVAHDCDVGDGVIMANNATLAGHVRVEDYAVLGGLSAVHQFVRIGRNAMVGGMTGVERDVIPYGSVVGDRARLSGINIIGMKRRGLGRDDINAVRKAYRLLFAAEGTFQERLQEVADEFADCAPVMEIVGFIREDSSRKICQPGDGGEL</sequence>
<proteinExistence type="inferred from homology"/>
<dbReference type="HAMAP" id="MF_00387">
    <property type="entry name" value="LpxA"/>
    <property type="match status" value="1"/>
</dbReference>
<keyword evidence="1 8" id="KW-0963">Cytoplasm</keyword>
<dbReference type="GO" id="GO:0016020">
    <property type="term" value="C:membrane"/>
    <property type="evidence" value="ECO:0007669"/>
    <property type="project" value="GOC"/>
</dbReference>
<keyword evidence="3 8" id="KW-0441">Lipid A biosynthesis</keyword>
<dbReference type="Pfam" id="PF13720">
    <property type="entry name" value="Acetyltransf_11"/>
    <property type="match status" value="1"/>
</dbReference>
<keyword evidence="2 8" id="KW-0444">Lipid biosynthesis</keyword>
<dbReference type="GO" id="GO:0008780">
    <property type="term" value="F:acyl-[acyl-carrier-protein]-UDP-N-acetylglucosamine O-acyltransferase activity"/>
    <property type="evidence" value="ECO:0007669"/>
    <property type="project" value="UniProtKB-UniRule"/>
</dbReference>
<comment type="catalytic activity">
    <reaction evidence="8">
        <text>a (3R)-hydroxyacyl-[ACP] + UDP-N-acetyl-alpha-D-glucosamine = a UDP-3-O-[(3R)-3-hydroxyacyl]-N-acetyl-alpha-D-glucosamine + holo-[ACP]</text>
        <dbReference type="Rhea" id="RHEA:67812"/>
        <dbReference type="Rhea" id="RHEA-COMP:9685"/>
        <dbReference type="Rhea" id="RHEA-COMP:9945"/>
        <dbReference type="ChEBI" id="CHEBI:57705"/>
        <dbReference type="ChEBI" id="CHEBI:64479"/>
        <dbReference type="ChEBI" id="CHEBI:78827"/>
        <dbReference type="ChEBI" id="CHEBI:173225"/>
        <dbReference type="EC" id="2.3.1.129"/>
    </reaction>
</comment>
<dbReference type="NCBIfam" id="NF003657">
    <property type="entry name" value="PRK05289.1"/>
    <property type="match status" value="1"/>
</dbReference>
<comment type="pathway">
    <text evidence="8">Glycolipid biosynthesis; lipid IV(A) biosynthesis; lipid IV(A) from (3R)-3-hydroxytetradecanoyl-[acyl-carrier-protein] and UDP-N-acetyl-alpha-D-glucosamine: step 1/6.</text>
</comment>
<keyword evidence="5 8" id="KW-0677">Repeat</keyword>